<organism evidence="2 3">
    <name type="scientific">Paramarasmius palmivorus</name>
    <dbReference type="NCBI Taxonomy" id="297713"/>
    <lineage>
        <taxon>Eukaryota</taxon>
        <taxon>Fungi</taxon>
        <taxon>Dikarya</taxon>
        <taxon>Basidiomycota</taxon>
        <taxon>Agaricomycotina</taxon>
        <taxon>Agaricomycetes</taxon>
        <taxon>Agaricomycetidae</taxon>
        <taxon>Agaricales</taxon>
        <taxon>Marasmiineae</taxon>
        <taxon>Marasmiaceae</taxon>
        <taxon>Paramarasmius</taxon>
    </lineage>
</organism>
<name>A0AAW0BZN2_9AGAR</name>
<reference evidence="2 3" key="1">
    <citation type="submission" date="2024-01" db="EMBL/GenBank/DDBJ databases">
        <title>A draft genome for a cacao thread blight-causing isolate of Paramarasmius palmivorus.</title>
        <authorList>
            <person name="Baruah I.K."/>
            <person name="Bukari Y."/>
            <person name="Amoako-Attah I."/>
            <person name="Meinhardt L.W."/>
            <person name="Bailey B.A."/>
            <person name="Cohen S.P."/>
        </authorList>
    </citation>
    <scope>NUCLEOTIDE SEQUENCE [LARGE SCALE GENOMIC DNA]</scope>
    <source>
        <strain evidence="2 3">GH-12</strain>
    </source>
</reference>
<proteinExistence type="predicted"/>
<dbReference type="AlphaFoldDB" id="A0AAW0BZN2"/>
<feature type="compositionally biased region" description="Basic and acidic residues" evidence="1">
    <location>
        <begin position="97"/>
        <end position="120"/>
    </location>
</feature>
<feature type="region of interest" description="Disordered" evidence="1">
    <location>
        <begin position="68"/>
        <end position="120"/>
    </location>
</feature>
<sequence>MPSNYVSGLSIITIRRDSQAGGELLSPVKSKAKTSRNATIPTPMNDLIEEELPSRSFATPANDYMEEFERQLEKSKRKTANSGGRRIGGKSSKKGNRREGKLGDDADMDEYARWVEEEIE</sequence>
<comment type="caution">
    <text evidence="2">The sequence shown here is derived from an EMBL/GenBank/DDBJ whole genome shotgun (WGS) entry which is preliminary data.</text>
</comment>
<accession>A0AAW0BZN2</accession>
<evidence type="ECO:0008006" key="4">
    <source>
        <dbReference type="Google" id="ProtNLM"/>
    </source>
</evidence>
<dbReference type="EMBL" id="JAYKXP010000063">
    <property type="protein sequence ID" value="KAK7032534.1"/>
    <property type="molecule type" value="Genomic_DNA"/>
</dbReference>
<protein>
    <recommendedName>
        <fullName evidence="4">Chromatin target of PRMT1 protein C-terminal domain-containing protein</fullName>
    </recommendedName>
</protein>
<feature type="compositionally biased region" description="Basic residues" evidence="1">
    <location>
        <begin position="87"/>
        <end position="96"/>
    </location>
</feature>
<evidence type="ECO:0000313" key="3">
    <source>
        <dbReference type="Proteomes" id="UP001383192"/>
    </source>
</evidence>
<dbReference type="Proteomes" id="UP001383192">
    <property type="component" value="Unassembled WGS sequence"/>
</dbReference>
<gene>
    <name evidence="2" type="ORF">VNI00_012932</name>
</gene>
<evidence type="ECO:0000313" key="2">
    <source>
        <dbReference type="EMBL" id="KAK7032534.1"/>
    </source>
</evidence>
<evidence type="ECO:0000256" key="1">
    <source>
        <dbReference type="SAM" id="MobiDB-lite"/>
    </source>
</evidence>
<keyword evidence="3" id="KW-1185">Reference proteome</keyword>